<evidence type="ECO:0000259" key="10">
    <source>
        <dbReference type="PROSITE" id="PS50835"/>
    </source>
</evidence>
<dbReference type="PROSITE" id="PS50835">
    <property type="entry name" value="IG_LIKE"/>
    <property type="match status" value="2"/>
</dbReference>
<dbReference type="EMBL" id="AF094698">
    <property type="protein sequence ID" value="AAF28784.1"/>
    <property type="molecule type" value="Genomic_DNA"/>
</dbReference>
<feature type="chain" id="PRO_5004328626" evidence="9">
    <location>
        <begin position="20"/>
        <end position="333"/>
    </location>
</feature>
<evidence type="ECO:0000256" key="7">
    <source>
        <dbReference type="ARBA" id="ARBA00023180"/>
    </source>
</evidence>
<organism evidence="11">
    <name type="scientific">Sphoeroides nephelus</name>
    <name type="common">southern puffer</name>
    <dbReference type="NCBI Taxonomy" id="39110"/>
    <lineage>
        <taxon>Eukaryota</taxon>
        <taxon>Metazoa</taxon>
        <taxon>Chordata</taxon>
        <taxon>Craniata</taxon>
        <taxon>Vertebrata</taxon>
        <taxon>Euteleostomi</taxon>
        <taxon>Actinopterygii</taxon>
        <taxon>Neopterygii</taxon>
        <taxon>Teleostei</taxon>
        <taxon>Neoteleostei</taxon>
        <taxon>Acanthomorphata</taxon>
        <taxon>Eupercaria</taxon>
        <taxon>Tetraodontiformes</taxon>
        <taxon>Tetradontoidea</taxon>
        <taxon>Tetraodontidae</taxon>
        <taxon>Sphoeroides</taxon>
    </lineage>
</organism>
<feature type="transmembrane region" description="Helical" evidence="8">
    <location>
        <begin position="248"/>
        <end position="272"/>
    </location>
</feature>
<dbReference type="InterPro" id="IPR052051">
    <property type="entry name" value="TCR_complex_component"/>
</dbReference>
<dbReference type="GO" id="GO:0002376">
    <property type="term" value="P:immune system process"/>
    <property type="evidence" value="ECO:0007669"/>
    <property type="project" value="UniProtKB-KW"/>
</dbReference>
<dbReference type="PANTHER" id="PTHR19433">
    <property type="entry name" value="T-CELL RECEPTOR ALPHA CHAIN V REGION-RELATED"/>
    <property type="match status" value="1"/>
</dbReference>
<dbReference type="SMART" id="SM00406">
    <property type="entry name" value="IGv"/>
    <property type="match status" value="2"/>
</dbReference>
<keyword evidence="8" id="KW-1133">Transmembrane helix</keyword>
<accession>Q9IB04</accession>
<evidence type="ECO:0000256" key="1">
    <source>
        <dbReference type="ARBA" id="ARBA00004236"/>
    </source>
</evidence>
<feature type="signal peptide" evidence="9">
    <location>
        <begin position="1"/>
        <end position="19"/>
    </location>
</feature>
<dbReference type="InterPro" id="IPR007110">
    <property type="entry name" value="Ig-like_dom"/>
</dbReference>
<evidence type="ECO:0000256" key="3">
    <source>
        <dbReference type="ARBA" id="ARBA00022729"/>
    </source>
</evidence>
<evidence type="ECO:0000256" key="8">
    <source>
        <dbReference type="SAM" id="Phobius"/>
    </source>
</evidence>
<evidence type="ECO:0000313" key="11">
    <source>
        <dbReference type="EMBL" id="AAF28784.1"/>
    </source>
</evidence>
<sequence>MTSATLIFLLMCLEKLAQTTTKEFSPSVNFILVKPGQNLTLPCVDRDTVSSKISWYKQIQKKVPTLICTYRKSSKDWTFYDHFKNNPRFHLQTNSTAANLMITDLESSDSASYYCAKKYMYVLDFTIVYTVMVEGSGLTSNQSPSESIQSGGSVTLNCTVQAGNCDGDHTVYWFRNSGQSHLELMYSHGGKKEQCERKTKTCFYSLTLKNQSISHSGSYYCAVAACGRILFGDGIKLETEDKGNHSSLLYFLSAALIFTIIVVVLLSIFIFWTRKTNSLDSQSRLPHSSTANTQGEREEDNLHYAALKVNGRSNISRKHRNNYNECVYAGVRQ</sequence>
<dbReference type="PANTHER" id="PTHR19433:SF133">
    <property type="entry name" value="IMMUNE-TYPE RECEPTOR 5 PRECURSOR-RELATED"/>
    <property type="match status" value="1"/>
</dbReference>
<keyword evidence="3 9" id="KW-0732">Signal</keyword>
<dbReference type="GO" id="GO:0005886">
    <property type="term" value="C:plasma membrane"/>
    <property type="evidence" value="ECO:0007669"/>
    <property type="project" value="UniProtKB-SubCell"/>
</dbReference>
<keyword evidence="6" id="KW-1015">Disulfide bond</keyword>
<dbReference type="CDD" id="cd00099">
    <property type="entry name" value="IgV"/>
    <property type="match status" value="2"/>
</dbReference>
<protein>
    <submittedName>
        <fullName evidence="11">Immune-type receptor 7</fullName>
    </submittedName>
</protein>
<dbReference type="AlphaFoldDB" id="Q9IB04"/>
<reference evidence="11" key="1">
    <citation type="journal article" date="1999" name="Proc. Natl. Acad. Sci. U.S.A.">
        <title>A novel multigene family encodes diversified variable regions.</title>
        <authorList>
            <person name="Strong S.J."/>
            <person name="Mueller M.G."/>
            <person name="Litman R.T."/>
            <person name="Hawke N.A."/>
            <person name="Haire R.N."/>
            <person name="Miracle A.L."/>
            <person name="Rast J.P."/>
            <person name="Amemiya C.T."/>
            <person name="Litman G.W."/>
        </authorList>
    </citation>
    <scope>NUCLEOTIDE SEQUENCE</scope>
</reference>
<name>Q9IB04_9TELE</name>
<evidence type="ECO:0000256" key="9">
    <source>
        <dbReference type="SAM" id="SignalP"/>
    </source>
</evidence>
<keyword evidence="4" id="KW-0391">Immunity</keyword>
<evidence type="ECO:0000256" key="6">
    <source>
        <dbReference type="ARBA" id="ARBA00023157"/>
    </source>
</evidence>
<evidence type="ECO:0000256" key="4">
    <source>
        <dbReference type="ARBA" id="ARBA00022859"/>
    </source>
</evidence>
<proteinExistence type="predicted"/>
<keyword evidence="11" id="KW-0675">Receptor</keyword>
<dbReference type="GO" id="GO:0009617">
    <property type="term" value="P:response to bacterium"/>
    <property type="evidence" value="ECO:0007669"/>
    <property type="project" value="TreeGrafter"/>
</dbReference>
<dbReference type="InterPro" id="IPR003599">
    <property type="entry name" value="Ig_sub"/>
</dbReference>
<keyword evidence="2" id="KW-1003">Cell membrane</keyword>
<keyword evidence="8" id="KW-0812">Transmembrane</keyword>
<keyword evidence="5 8" id="KW-0472">Membrane</keyword>
<dbReference type="Gene3D" id="2.60.40.10">
    <property type="entry name" value="Immunoglobulins"/>
    <property type="match status" value="2"/>
</dbReference>
<dbReference type="InterPro" id="IPR036179">
    <property type="entry name" value="Ig-like_dom_sf"/>
</dbReference>
<keyword evidence="7" id="KW-0325">Glycoprotein</keyword>
<comment type="subcellular location">
    <subcellularLocation>
        <location evidence="1">Cell membrane</location>
    </subcellularLocation>
</comment>
<dbReference type="InterPro" id="IPR013783">
    <property type="entry name" value="Ig-like_fold"/>
</dbReference>
<dbReference type="Pfam" id="PF07686">
    <property type="entry name" value="V-set"/>
    <property type="match status" value="2"/>
</dbReference>
<dbReference type="SMART" id="SM00409">
    <property type="entry name" value="IG"/>
    <property type="match status" value="2"/>
</dbReference>
<evidence type="ECO:0000256" key="2">
    <source>
        <dbReference type="ARBA" id="ARBA00022475"/>
    </source>
</evidence>
<feature type="domain" description="Ig-like" evidence="10">
    <location>
        <begin position="136"/>
        <end position="223"/>
    </location>
</feature>
<dbReference type="SUPFAM" id="SSF48726">
    <property type="entry name" value="Immunoglobulin"/>
    <property type="match status" value="2"/>
</dbReference>
<evidence type="ECO:0000256" key="5">
    <source>
        <dbReference type="ARBA" id="ARBA00023136"/>
    </source>
</evidence>
<feature type="domain" description="Ig-like" evidence="10">
    <location>
        <begin position="26"/>
        <end position="115"/>
    </location>
</feature>
<dbReference type="InterPro" id="IPR013106">
    <property type="entry name" value="Ig_V-set"/>
</dbReference>